<keyword evidence="2" id="KW-0472">Membrane</keyword>
<evidence type="ECO:0000313" key="3">
    <source>
        <dbReference type="EMBL" id="KAE8258664.1"/>
    </source>
</evidence>
<comment type="caution">
    <text evidence="3">The sequence shown here is derived from an EMBL/GenBank/DDBJ whole genome shotgun (WGS) entry which is preliminary data.</text>
</comment>
<feature type="region of interest" description="Disordered" evidence="1">
    <location>
        <begin position="121"/>
        <end position="140"/>
    </location>
</feature>
<proteinExistence type="predicted"/>
<dbReference type="EMBL" id="LWDF02000061">
    <property type="protein sequence ID" value="KAE8258664.1"/>
    <property type="molecule type" value="Genomic_DNA"/>
</dbReference>
<reference evidence="3" key="2">
    <citation type="journal article" date="2019" name="IMA Fungus">
        <title>Genome sequencing and comparison of five Tilletia species to identify candidate genes for the detection of regulated species infecting wheat.</title>
        <authorList>
            <person name="Nguyen H.D.T."/>
            <person name="Sultana T."/>
            <person name="Kesanakurti P."/>
            <person name="Hambleton S."/>
        </authorList>
    </citation>
    <scope>NUCLEOTIDE SEQUENCE</scope>
    <source>
        <strain evidence="3">DAOMC 236416</strain>
    </source>
</reference>
<keyword evidence="2" id="KW-0812">Transmembrane</keyword>
<keyword evidence="4" id="KW-1185">Reference proteome</keyword>
<organism evidence="3 4">
    <name type="scientific">Tilletia indica</name>
    <dbReference type="NCBI Taxonomy" id="43049"/>
    <lineage>
        <taxon>Eukaryota</taxon>
        <taxon>Fungi</taxon>
        <taxon>Dikarya</taxon>
        <taxon>Basidiomycota</taxon>
        <taxon>Ustilaginomycotina</taxon>
        <taxon>Exobasidiomycetes</taxon>
        <taxon>Tilletiales</taxon>
        <taxon>Tilletiaceae</taxon>
        <taxon>Tilletia</taxon>
    </lineage>
</organism>
<reference evidence="3" key="1">
    <citation type="submission" date="2016-04" db="EMBL/GenBank/DDBJ databases">
        <authorList>
            <person name="Nguyen H.D."/>
            <person name="Samba Siva P."/>
            <person name="Cullis J."/>
            <person name="Levesque C.A."/>
            <person name="Hambleton S."/>
        </authorList>
    </citation>
    <scope>NUCLEOTIDE SEQUENCE</scope>
    <source>
        <strain evidence="3">DAOMC 236416</strain>
    </source>
</reference>
<dbReference type="AlphaFoldDB" id="A0A177TLG9"/>
<feature type="transmembrane region" description="Helical" evidence="2">
    <location>
        <begin position="21"/>
        <end position="40"/>
    </location>
</feature>
<feature type="compositionally biased region" description="Basic and acidic residues" evidence="1">
    <location>
        <begin position="121"/>
        <end position="132"/>
    </location>
</feature>
<evidence type="ECO:0000313" key="4">
    <source>
        <dbReference type="Proteomes" id="UP000077521"/>
    </source>
</evidence>
<dbReference type="Proteomes" id="UP000077521">
    <property type="component" value="Unassembled WGS sequence"/>
</dbReference>
<sequence length="319" mass="34049">MAHRANSTQRTRARVSRNHGLQYTLGPLVLAVALVLLSIFSAQIGVNAAPAAVVRQQQRAASPPQPAARMPDAETRALRAAARVEPSPIAIRSPRPTQAPGYFERNADVDAVLRWYKEEKDHRPTPVKRDETPNVPLSQLGPPSFPAQYPSCGKCEEKYSSLSSCMEASAVFQNATNIFNNPLSYVAVIKCACTDTFQAVYPQCLDCFQHTNQCWYLGTDPQGTGAPAVISNIRNICGFGSALLGGVASANGLNGTGTTNVVPSSIGTYTDVASTDYRAGYNDQSDGPIFGGAQVGVRVAGGMMMMLFAMGWGTFLVVV</sequence>
<evidence type="ECO:0000256" key="1">
    <source>
        <dbReference type="SAM" id="MobiDB-lite"/>
    </source>
</evidence>
<name>A0A177TLG9_9BASI</name>
<evidence type="ECO:0000256" key="2">
    <source>
        <dbReference type="SAM" id="Phobius"/>
    </source>
</evidence>
<protein>
    <submittedName>
        <fullName evidence="3">Uncharacterized protein</fullName>
    </submittedName>
</protein>
<gene>
    <name evidence="3" type="ORF">A4X13_0g1536</name>
</gene>
<accession>A0A177TLG9</accession>
<feature type="transmembrane region" description="Helical" evidence="2">
    <location>
        <begin position="299"/>
        <end position="318"/>
    </location>
</feature>
<keyword evidence="2" id="KW-1133">Transmembrane helix</keyword>